<gene>
    <name evidence="2" type="ORF">J4H85_02210</name>
</gene>
<reference evidence="2" key="1">
    <citation type="submission" date="2021-03" db="EMBL/GenBank/DDBJ databases">
        <title>Leucobacter chromiisoli sp. nov., isolated from chromium-containing soil of chemical plant.</title>
        <authorList>
            <person name="Xu Z."/>
        </authorList>
    </citation>
    <scope>NUCLEOTIDE SEQUENCE</scope>
    <source>
        <strain evidence="2">K 70/01</strain>
    </source>
</reference>
<dbReference type="Gene3D" id="2.30.40.10">
    <property type="entry name" value="Urease, subunit C, domain 1"/>
    <property type="match status" value="1"/>
</dbReference>
<dbReference type="RefSeq" id="WP_208236468.1">
    <property type="nucleotide sequence ID" value="NZ_BAAAQU010000001.1"/>
</dbReference>
<dbReference type="InterPro" id="IPR011059">
    <property type="entry name" value="Metal-dep_hydrolase_composite"/>
</dbReference>
<comment type="caution">
    <text evidence="2">The sequence shown here is derived from an EMBL/GenBank/DDBJ whole genome shotgun (WGS) entry which is preliminary data.</text>
</comment>
<dbReference type="Gene3D" id="3.20.20.140">
    <property type="entry name" value="Metal-dependent hydrolases"/>
    <property type="match status" value="1"/>
</dbReference>
<accession>A0A939TM50</accession>
<name>A0A939TM50_9MICO</name>
<dbReference type="InterPro" id="IPR032466">
    <property type="entry name" value="Metal_Hydrolase"/>
</dbReference>
<feature type="domain" description="Amidohydrolase 3" evidence="1">
    <location>
        <begin position="41"/>
        <end position="522"/>
    </location>
</feature>
<dbReference type="InterPro" id="IPR033932">
    <property type="entry name" value="YtcJ-like"/>
</dbReference>
<dbReference type="PANTHER" id="PTHR22642:SF2">
    <property type="entry name" value="PROTEIN LONG AFTER FAR-RED 3"/>
    <property type="match status" value="1"/>
</dbReference>
<evidence type="ECO:0000259" key="1">
    <source>
        <dbReference type="Pfam" id="PF07969"/>
    </source>
</evidence>
<dbReference type="PANTHER" id="PTHR22642">
    <property type="entry name" value="IMIDAZOLONEPROPIONASE"/>
    <property type="match status" value="1"/>
</dbReference>
<dbReference type="CDD" id="cd01300">
    <property type="entry name" value="YtcJ_like"/>
    <property type="match status" value="1"/>
</dbReference>
<dbReference type="EMBL" id="JAGFBF010000001">
    <property type="protein sequence ID" value="MBO2988814.1"/>
    <property type="molecule type" value="Genomic_DNA"/>
</dbReference>
<dbReference type="AlphaFoldDB" id="A0A939TM50"/>
<dbReference type="GO" id="GO:0016810">
    <property type="term" value="F:hydrolase activity, acting on carbon-nitrogen (but not peptide) bonds"/>
    <property type="evidence" value="ECO:0007669"/>
    <property type="project" value="InterPro"/>
</dbReference>
<dbReference type="SUPFAM" id="SSF51556">
    <property type="entry name" value="Metallo-dependent hydrolases"/>
    <property type="match status" value="1"/>
</dbReference>
<evidence type="ECO:0000313" key="2">
    <source>
        <dbReference type="EMBL" id="MBO2988814.1"/>
    </source>
</evidence>
<dbReference type="Gene3D" id="3.10.310.70">
    <property type="match status" value="1"/>
</dbReference>
<proteinExistence type="predicted"/>
<evidence type="ECO:0000313" key="3">
    <source>
        <dbReference type="Proteomes" id="UP000668403"/>
    </source>
</evidence>
<dbReference type="InterPro" id="IPR013108">
    <property type="entry name" value="Amidohydro_3"/>
</dbReference>
<organism evidence="2 3">
    <name type="scientific">Leucobacter tardus</name>
    <dbReference type="NCBI Taxonomy" id="501483"/>
    <lineage>
        <taxon>Bacteria</taxon>
        <taxon>Bacillati</taxon>
        <taxon>Actinomycetota</taxon>
        <taxon>Actinomycetes</taxon>
        <taxon>Micrococcales</taxon>
        <taxon>Microbacteriaceae</taxon>
        <taxon>Leucobacter</taxon>
    </lineage>
</organism>
<keyword evidence="3" id="KW-1185">Reference proteome</keyword>
<protein>
    <submittedName>
        <fullName evidence="2">Amidohydrolase</fullName>
    </submittedName>
</protein>
<sequence>MQIAFINGSIDVGEPDAPANRVYVVDGRVAAWPETLPEAAEVVDLVGGHLRAGFADGHTHPFLAGRELLGPQLRHLTTVTGIAEAVGAWADEHPDAEWIVGGSYDATMVDTGLFDATWLDSIDRPVVLRAWDYHTVWCNSRALEMAGITSETPDPPLGRIVHRADGTPMGTLVESAALLVLDRVPEVSLDRQVEILGRATRTLASYGITWTQEAWAEDHELDAWIAAAQRGALHLDVDIAVRADPLRWVAQLDEIVAVRERVADAPGISCDTVKFFIDGIIENHTAAMLDDYTDVCSRGLPNWSADQLGDALLDVHRIDRDIHMHAIGDAGVRAALDAVTRLRAEDPERRRRVTVAHAQVIHPDDLERFADLGVAVCFQPLWARPDDVMVSLTFPRVGPDRERQYQIGSVMRTGASVTFGSDWPVSSPNVLEGISVAVTRQNPDGTPQGGWYPEERITVDAALATASAAVHVQSRRGADRGELRVGNLADLVWLDRDPRAVHARDLAETRVLGTWCRGRETYRRAETSG</sequence>
<dbReference type="SUPFAM" id="SSF51338">
    <property type="entry name" value="Composite domain of metallo-dependent hydrolases"/>
    <property type="match status" value="1"/>
</dbReference>
<dbReference type="Pfam" id="PF07969">
    <property type="entry name" value="Amidohydro_3"/>
    <property type="match status" value="1"/>
</dbReference>
<dbReference type="Proteomes" id="UP000668403">
    <property type="component" value="Unassembled WGS sequence"/>
</dbReference>